<dbReference type="Proteomes" id="UP001430953">
    <property type="component" value="Unassembled WGS sequence"/>
</dbReference>
<proteinExistence type="predicted"/>
<keyword evidence="2" id="KW-1185">Reference proteome</keyword>
<sequence>MPPLKAKLSIQKLLPFLISRATSIRRASVGQGRNKGSKKGIKKWASKRLSLSAWGRFVHRVLTGRGRESTRKICSCPR</sequence>
<accession>A0AAW2ETG2</accession>
<evidence type="ECO:0000313" key="2">
    <source>
        <dbReference type="Proteomes" id="UP001430953"/>
    </source>
</evidence>
<reference evidence="1 2" key="1">
    <citation type="submission" date="2023-03" db="EMBL/GenBank/DDBJ databases">
        <title>High recombination rates correlate with genetic variation in Cardiocondyla obscurior ants.</title>
        <authorList>
            <person name="Errbii M."/>
        </authorList>
    </citation>
    <scope>NUCLEOTIDE SEQUENCE [LARGE SCALE GENOMIC DNA]</scope>
    <source>
        <strain evidence="1">Alpha-2009</strain>
        <tissue evidence="1">Whole body</tissue>
    </source>
</reference>
<dbReference type="EMBL" id="JADYXP020000018">
    <property type="protein sequence ID" value="KAL0105709.1"/>
    <property type="molecule type" value="Genomic_DNA"/>
</dbReference>
<organism evidence="1 2">
    <name type="scientific">Cardiocondyla obscurior</name>
    <dbReference type="NCBI Taxonomy" id="286306"/>
    <lineage>
        <taxon>Eukaryota</taxon>
        <taxon>Metazoa</taxon>
        <taxon>Ecdysozoa</taxon>
        <taxon>Arthropoda</taxon>
        <taxon>Hexapoda</taxon>
        <taxon>Insecta</taxon>
        <taxon>Pterygota</taxon>
        <taxon>Neoptera</taxon>
        <taxon>Endopterygota</taxon>
        <taxon>Hymenoptera</taxon>
        <taxon>Apocrita</taxon>
        <taxon>Aculeata</taxon>
        <taxon>Formicoidea</taxon>
        <taxon>Formicidae</taxon>
        <taxon>Myrmicinae</taxon>
        <taxon>Cardiocondyla</taxon>
    </lineage>
</organism>
<dbReference type="AlphaFoldDB" id="A0AAW2ETG2"/>
<protein>
    <submittedName>
        <fullName evidence="1">Uncharacterized protein</fullName>
    </submittedName>
</protein>
<name>A0AAW2ETG2_9HYME</name>
<comment type="caution">
    <text evidence="1">The sequence shown here is derived from an EMBL/GenBank/DDBJ whole genome shotgun (WGS) entry which is preliminary data.</text>
</comment>
<gene>
    <name evidence="1" type="ORF">PUN28_015877</name>
</gene>
<evidence type="ECO:0000313" key="1">
    <source>
        <dbReference type="EMBL" id="KAL0105709.1"/>
    </source>
</evidence>